<feature type="domain" description="AAA+ ATPase" evidence="1">
    <location>
        <begin position="174"/>
        <end position="486"/>
    </location>
</feature>
<dbReference type="InterPro" id="IPR027417">
    <property type="entry name" value="P-loop_NTPase"/>
</dbReference>
<dbReference type="OrthoDB" id="10575at2157"/>
<dbReference type="Gene3D" id="3.40.50.300">
    <property type="entry name" value="P-loop containing nucleotide triphosphate hydrolases"/>
    <property type="match status" value="2"/>
</dbReference>
<keyword evidence="3" id="KW-1185">Reference proteome</keyword>
<proteinExistence type="predicted"/>
<dbReference type="InterPro" id="IPR002789">
    <property type="entry name" value="HerA_central"/>
</dbReference>
<organism evidence="2 3">
    <name type="scientific">Metallosphaera tengchongensis</name>
    <dbReference type="NCBI Taxonomy" id="1532350"/>
    <lineage>
        <taxon>Archaea</taxon>
        <taxon>Thermoproteota</taxon>
        <taxon>Thermoprotei</taxon>
        <taxon>Sulfolobales</taxon>
        <taxon>Sulfolobaceae</taxon>
        <taxon>Metallosphaera</taxon>
    </lineage>
</organism>
<evidence type="ECO:0000259" key="1">
    <source>
        <dbReference type="SMART" id="SM00382"/>
    </source>
</evidence>
<dbReference type="PANTHER" id="PTHR30121">
    <property type="entry name" value="UNCHARACTERIZED PROTEIN YJGR-RELATED"/>
    <property type="match status" value="1"/>
</dbReference>
<accession>A0A6N0NZC9</accession>
<evidence type="ECO:0000313" key="3">
    <source>
        <dbReference type="Proteomes" id="UP000509301"/>
    </source>
</evidence>
<name>A0A6N0NZC9_9CREN</name>
<dbReference type="PANTHER" id="PTHR30121:SF1">
    <property type="entry name" value="AAA+ ATPASE DOMAIN-CONTAINING PROTEIN"/>
    <property type="match status" value="1"/>
</dbReference>
<protein>
    <submittedName>
        <fullName evidence="2">ATP-binding protein</fullName>
    </submittedName>
</protein>
<dbReference type="AlphaFoldDB" id="A0A6N0NZC9"/>
<dbReference type="SUPFAM" id="SSF52540">
    <property type="entry name" value="P-loop containing nucleoside triphosphate hydrolases"/>
    <property type="match status" value="1"/>
</dbReference>
<dbReference type="Proteomes" id="UP000509301">
    <property type="component" value="Chromosome"/>
</dbReference>
<dbReference type="RefSeq" id="WP_174632011.1">
    <property type="nucleotide sequence ID" value="NZ_CP049074.1"/>
</dbReference>
<dbReference type="InterPro" id="IPR003593">
    <property type="entry name" value="AAA+_ATPase"/>
</dbReference>
<dbReference type="GeneID" id="55642328"/>
<sequence length="531" mass="59693">MSLEDMIEGAKERARQNGEVVGLISRVTPISHGYEEKEVRAEVPYEVYLQRRFLVGSYLGISLPVAGTLMLSRVKTVERADILAVSKVPVLSPTEDSSGLTTPLTLTLELLSEMKDEEVVQPSSPVDPQSPIFVPKAEFLKTMLGLPDEGIGIGYVMEGYRKLDVELRLTEEVLRHHVLVVGTTGAGKTNLLKTMIKKSKTPLMVFDIQGDYVRMIAKEGGTVVIPVPRKYSQSVVKFVWEFLRRSNLPDHEIKKVDGNLLELGSGQGSFRVVLMGFEFSKTYKIFAEVSPFFSPQGRQFFKIITEGCEPPIDNWEEECSGIMEDISPHKFTKENILRSVFLLRESGIIDVKMKGNNEITLGEPEYEDLLSQKSVLDLRWATEVSTSSATMSAFVVVDRIFQIVDKRYREQGVSTPYLLVFDEAHEYFPQGGKEEGEKESLERLINRVLRLGRVRGLGTVLATHRPTDLNDLILTLTNSKIALRADQEALKRIDMEEYSKMLQASPAGYGILRTFSLKVNDLVFRSDKVES</sequence>
<dbReference type="InterPro" id="IPR051162">
    <property type="entry name" value="T4SS_component"/>
</dbReference>
<keyword evidence="2" id="KW-0547">Nucleotide-binding</keyword>
<dbReference type="GO" id="GO:0005524">
    <property type="term" value="F:ATP binding"/>
    <property type="evidence" value="ECO:0007669"/>
    <property type="project" value="UniProtKB-KW"/>
</dbReference>
<dbReference type="KEGG" id="mten:GWK48_10255"/>
<dbReference type="EMBL" id="CP049074">
    <property type="protein sequence ID" value="QKR00718.1"/>
    <property type="molecule type" value="Genomic_DNA"/>
</dbReference>
<keyword evidence="2" id="KW-0067">ATP-binding</keyword>
<dbReference type="Pfam" id="PF01935">
    <property type="entry name" value="DUF87"/>
    <property type="match status" value="1"/>
</dbReference>
<evidence type="ECO:0000313" key="2">
    <source>
        <dbReference type="EMBL" id="QKR00718.1"/>
    </source>
</evidence>
<gene>
    <name evidence="2" type="ORF">GWK48_10255</name>
</gene>
<reference evidence="2 3" key="1">
    <citation type="submission" date="2020-02" db="EMBL/GenBank/DDBJ databases">
        <title>Comparative genome analysis reveals the metabolism and evolution of the thermophilic archaeal genus Metallosphaera.</title>
        <authorList>
            <person name="Jiang C."/>
        </authorList>
    </citation>
    <scope>NUCLEOTIDE SEQUENCE [LARGE SCALE GENOMIC DNA]</scope>
    <source>
        <strain evidence="2 3">Ric-A</strain>
    </source>
</reference>
<dbReference type="SMART" id="SM00382">
    <property type="entry name" value="AAA"/>
    <property type="match status" value="1"/>
</dbReference>